<dbReference type="EMBL" id="PYMB01000001">
    <property type="protein sequence ID" value="PSW16407.1"/>
    <property type="molecule type" value="Genomic_DNA"/>
</dbReference>
<organism evidence="2 3">
    <name type="scientific">Photobacterium rosenbergii</name>
    <dbReference type="NCBI Taxonomy" id="294936"/>
    <lineage>
        <taxon>Bacteria</taxon>
        <taxon>Pseudomonadati</taxon>
        <taxon>Pseudomonadota</taxon>
        <taxon>Gammaproteobacteria</taxon>
        <taxon>Vibrionales</taxon>
        <taxon>Vibrionaceae</taxon>
        <taxon>Photobacterium</taxon>
    </lineage>
</organism>
<protein>
    <submittedName>
        <fullName evidence="2">Uncharacterized protein</fullName>
    </submittedName>
</protein>
<dbReference type="AlphaFoldDB" id="A0A2T3NLK8"/>
<reference evidence="2 3" key="1">
    <citation type="submission" date="2018-03" db="EMBL/GenBank/DDBJ databases">
        <title>Whole genome sequencing of Histamine producing bacteria.</title>
        <authorList>
            <person name="Butler K."/>
        </authorList>
    </citation>
    <scope>NUCLEOTIDE SEQUENCE [LARGE SCALE GENOMIC DNA]</scope>
    <source>
        <strain evidence="2 3">DSM 19138</strain>
    </source>
</reference>
<gene>
    <name evidence="2" type="ORF">C9J01_05260</name>
</gene>
<evidence type="ECO:0000313" key="2">
    <source>
        <dbReference type="EMBL" id="PSW16407.1"/>
    </source>
</evidence>
<keyword evidence="1" id="KW-0812">Transmembrane</keyword>
<keyword evidence="1" id="KW-1133">Transmembrane helix</keyword>
<keyword evidence="1" id="KW-0472">Membrane</keyword>
<feature type="transmembrane region" description="Helical" evidence="1">
    <location>
        <begin position="92"/>
        <end position="112"/>
    </location>
</feature>
<accession>A0A2T3NLK8</accession>
<comment type="caution">
    <text evidence="2">The sequence shown here is derived from an EMBL/GenBank/DDBJ whole genome shotgun (WGS) entry which is preliminary data.</text>
</comment>
<dbReference type="Proteomes" id="UP000241346">
    <property type="component" value="Unassembled WGS sequence"/>
</dbReference>
<evidence type="ECO:0000256" key="1">
    <source>
        <dbReference type="SAM" id="Phobius"/>
    </source>
</evidence>
<sequence length="253" mass="28773">MDSNKAKSILRLYRPGVDEITEPVSEALSLVNNKPELKAWYEKHLVNEDAISGQFDSIAIPSGLKDQLIQQFNEKDDENTNTDPALSKRHSWLAPLAIAASLLLIVLSWGLFEPTEKPSFIQFQQDMIAFATQPYEMDITVEDLTLINQEFGKANWPTTYVTPEPLNTMHALGGVTQLWDDNKVSIVCLEDEAGKYIWLFVTNLTVFGEDMNAVLEPMLISEQPLLTHTAWQDQRFHYYMIAEGNIDFINSYL</sequence>
<proteinExistence type="predicted"/>
<name>A0A2T3NLK8_9GAMM</name>
<evidence type="ECO:0000313" key="3">
    <source>
        <dbReference type="Proteomes" id="UP000241346"/>
    </source>
</evidence>